<dbReference type="AlphaFoldDB" id="A2C8I7"/>
<reference evidence="2 3" key="1">
    <citation type="journal article" date="2007" name="PLoS Genet.">
        <title>Patterns and implications of gene gain and loss in the evolution of Prochlorococcus.</title>
        <authorList>
            <person name="Kettler G.C."/>
            <person name="Martiny A.C."/>
            <person name="Huang K."/>
            <person name="Zucker J."/>
            <person name="Coleman M.L."/>
            <person name="Rodrigue S."/>
            <person name="Chen F."/>
            <person name="Lapidus A."/>
            <person name="Ferriera S."/>
            <person name="Johnson J."/>
            <person name="Steglich C."/>
            <person name="Church G.M."/>
            <person name="Richardson P."/>
            <person name="Chisholm S.W."/>
        </authorList>
    </citation>
    <scope>NUCLEOTIDE SEQUENCE [LARGE SCALE GENOMIC DNA]</scope>
    <source>
        <strain evidence="2 3">MIT 9303</strain>
    </source>
</reference>
<evidence type="ECO:0000313" key="2">
    <source>
        <dbReference type="EMBL" id="ABM77797.1"/>
    </source>
</evidence>
<accession>A2C8I7</accession>
<dbReference type="KEGG" id="pmf:P9303_10481"/>
<name>A2C8I7_PROM3</name>
<dbReference type="Proteomes" id="UP000002274">
    <property type="component" value="Chromosome"/>
</dbReference>
<organism evidence="2 3">
    <name type="scientific">Prochlorococcus marinus (strain MIT 9303)</name>
    <dbReference type="NCBI Taxonomy" id="59922"/>
    <lineage>
        <taxon>Bacteria</taxon>
        <taxon>Bacillati</taxon>
        <taxon>Cyanobacteriota</taxon>
        <taxon>Cyanophyceae</taxon>
        <taxon>Synechococcales</taxon>
        <taxon>Prochlorococcaceae</taxon>
        <taxon>Prochlorococcus</taxon>
    </lineage>
</organism>
<dbReference type="HOGENOM" id="CLU_1546268_0_0_3"/>
<gene>
    <name evidence="2" type="ordered locus">P9303_10481</name>
</gene>
<dbReference type="EMBL" id="CP000554">
    <property type="protein sequence ID" value="ABM77797.1"/>
    <property type="molecule type" value="Genomic_DNA"/>
</dbReference>
<evidence type="ECO:0000256" key="1">
    <source>
        <dbReference type="SAM" id="Phobius"/>
    </source>
</evidence>
<keyword evidence="1" id="KW-0472">Membrane</keyword>
<feature type="transmembrane region" description="Helical" evidence="1">
    <location>
        <begin position="12"/>
        <end position="30"/>
    </location>
</feature>
<keyword evidence="1" id="KW-0812">Transmembrane</keyword>
<protein>
    <submittedName>
        <fullName evidence="2">Uncharacterized protein</fullName>
    </submittedName>
</protein>
<sequence>MGGGSSSTNVGLGAATTILLGPVGLLGFFAKNHSYAFTINGYNKEGNKETISFRFKDPSQPRRLMTELPILTGLGLGQSRSEAEITELESDEGMLEPQSIERYEGQVLYEEEGEMLYEGQDEKTFDKAQCAVSLRGYNCSFNEYLEANPSIKVWAEANPDLANKERIRLQSID</sequence>
<keyword evidence="1" id="KW-1133">Transmembrane helix</keyword>
<proteinExistence type="predicted"/>
<evidence type="ECO:0000313" key="3">
    <source>
        <dbReference type="Proteomes" id="UP000002274"/>
    </source>
</evidence>